<evidence type="ECO:0000313" key="1">
    <source>
        <dbReference type="EMBL" id="KAA1053953.1"/>
    </source>
</evidence>
<dbReference type="EMBL" id="JBJLSN010000021">
    <property type="protein sequence ID" value="MFL7902613.1"/>
    <property type="molecule type" value="Genomic_DNA"/>
</dbReference>
<gene>
    <name evidence="2" type="ORF">ACJ41P_15885</name>
    <name evidence="1" type="ORF">FH063_002188</name>
</gene>
<dbReference type="Proteomes" id="UP000325333">
    <property type="component" value="Unassembled WGS sequence"/>
</dbReference>
<reference evidence="2 4" key="2">
    <citation type="submission" date="2024-11" db="EMBL/GenBank/DDBJ databases">
        <title>Draft genome sequences of two bacteria associated to sugarcane roots in Colombia.</title>
        <authorList>
            <person name="Pardo-Diaz S."/>
            <person name="Masmela-Mendoza J."/>
            <person name="Delgadillo-Duran P."/>
            <person name="Bautista E.J."/>
            <person name="Rojas-Tapias D.F."/>
        </authorList>
    </citation>
    <scope>NUCLEOTIDE SEQUENCE [LARGE SCALE GENOMIC DNA]</scope>
    <source>
        <strain evidence="2 4">Ap18</strain>
    </source>
</reference>
<protein>
    <submittedName>
        <fullName evidence="1">Uncharacterized protein</fullName>
    </submittedName>
</protein>
<evidence type="ECO:0000313" key="2">
    <source>
        <dbReference type="EMBL" id="MFL7902613.1"/>
    </source>
</evidence>
<organism evidence="1 3">
    <name type="scientific">Azospirillum argentinense</name>
    <dbReference type="NCBI Taxonomy" id="2970906"/>
    <lineage>
        <taxon>Bacteria</taxon>
        <taxon>Pseudomonadati</taxon>
        <taxon>Pseudomonadota</taxon>
        <taxon>Alphaproteobacteria</taxon>
        <taxon>Rhodospirillales</taxon>
        <taxon>Azospirillaceae</taxon>
        <taxon>Azospirillum</taxon>
    </lineage>
</organism>
<comment type="caution">
    <text evidence="1">The sequence shown here is derived from an EMBL/GenBank/DDBJ whole genome shotgun (WGS) entry which is preliminary data.</text>
</comment>
<name>A0A5B0KQH9_9PROT</name>
<dbReference type="Proteomes" id="UP001628281">
    <property type="component" value="Unassembled WGS sequence"/>
</dbReference>
<proteinExistence type="predicted"/>
<evidence type="ECO:0000313" key="3">
    <source>
        <dbReference type="Proteomes" id="UP000325333"/>
    </source>
</evidence>
<dbReference type="AlphaFoldDB" id="A0A5B0KQH9"/>
<dbReference type="EMBL" id="VEWN01000012">
    <property type="protein sequence ID" value="KAA1053953.1"/>
    <property type="molecule type" value="Genomic_DNA"/>
</dbReference>
<dbReference type="RefSeq" id="WP_149650781.1">
    <property type="nucleotide sequence ID" value="NZ_JBJLSN010000021.1"/>
</dbReference>
<evidence type="ECO:0000313" key="4">
    <source>
        <dbReference type="Proteomes" id="UP001628281"/>
    </source>
</evidence>
<sequence length="148" mass="15270">MALPVLAYSAVERIVVICQVDSEDTGALNKAEIGRLARQVIVDGLAKAHWPVVVASAGDAAVADPTALIVVIHANAAADPAQLGRAAIAVSVRRPGQVSDAVPLFLAPPVAVASRAAESDIQRALRALLLPAVIEPMMSMPGVRQTND</sequence>
<reference evidence="1 3" key="1">
    <citation type="submission" date="2019-07" db="EMBL/GenBank/DDBJ databases">
        <title>Genome sequencing of the stress-tolerant strain Azospirillum brasilense Az19.</title>
        <authorList>
            <person name="Maroniche G.A."/>
            <person name="Garcia J.E."/>
            <person name="Pagnussat L."/>
            <person name="Amenta M."/>
            <person name="Creus C.M."/>
        </authorList>
    </citation>
    <scope>NUCLEOTIDE SEQUENCE [LARGE SCALE GENOMIC DNA]</scope>
    <source>
        <strain evidence="1 3">Az19</strain>
    </source>
</reference>
<accession>A0A5B0KQH9</accession>
<keyword evidence="4" id="KW-1185">Reference proteome</keyword>